<feature type="transmembrane region" description="Helical" evidence="8">
    <location>
        <begin position="117"/>
        <end position="133"/>
    </location>
</feature>
<proteinExistence type="predicted"/>
<feature type="transmembrane region" description="Helical" evidence="8">
    <location>
        <begin position="170"/>
        <end position="193"/>
    </location>
</feature>
<evidence type="ECO:0000256" key="7">
    <source>
        <dbReference type="ARBA" id="ARBA00023136"/>
    </source>
</evidence>
<name>A0A2M7BQA2_9BACT</name>
<evidence type="ECO:0000256" key="1">
    <source>
        <dbReference type="ARBA" id="ARBA00004651"/>
    </source>
</evidence>
<comment type="subcellular location">
    <subcellularLocation>
        <location evidence="1">Cell membrane</location>
        <topology evidence="1">Multi-pass membrane protein</topology>
    </subcellularLocation>
</comment>
<keyword evidence="7 8" id="KW-0472">Membrane</keyword>
<sequence>MVDIVKKNWIIFLIFILALFLRIYRLDYLELFGDELDAGYQSYSLLTTGRDYRGNLLPTYIHSFSEWRAPGLMYVMMPFISIFGLDEWGVRVGPVVFGVLSILGFYLLLLKINVSKNICLISAFLLAVTPWHIQYSRSGFEITLLSCLLIFGLYFLIIKRFFISAILLGFSLYTYSIANILMPLLIVLTLYFYKINFKNFFRFVLIGLFFSLPIVYQLFFGHVGDRFGTLNILTNKDVVAEVNDYRNGSGNTFISKIFYNKYTISIKKI</sequence>
<keyword evidence="5 8" id="KW-0812">Transmembrane</keyword>
<gene>
    <name evidence="10" type="ORF">COS53_01460</name>
</gene>
<dbReference type="InterPro" id="IPR050297">
    <property type="entry name" value="LipidA_mod_glycosyltrf_83"/>
</dbReference>
<evidence type="ECO:0000313" key="10">
    <source>
        <dbReference type="EMBL" id="PIV07617.1"/>
    </source>
</evidence>
<evidence type="ECO:0000256" key="4">
    <source>
        <dbReference type="ARBA" id="ARBA00022679"/>
    </source>
</evidence>
<evidence type="ECO:0000256" key="8">
    <source>
        <dbReference type="SAM" id="Phobius"/>
    </source>
</evidence>
<dbReference type="GO" id="GO:0016763">
    <property type="term" value="F:pentosyltransferase activity"/>
    <property type="evidence" value="ECO:0007669"/>
    <property type="project" value="TreeGrafter"/>
</dbReference>
<evidence type="ECO:0000256" key="3">
    <source>
        <dbReference type="ARBA" id="ARBA00022676"/>
    </source>
</evidence>
<dbReference type="GO" id="GO:0005886">
    <property type="term" value="C:plasma membrane"/>
    <property type="evidence" value="ECO:0007669"/>
    <property type="project" value="UniProtKB-SubCell"/>
</dbReference>
<dbReference type="PANTHER" id="PTHR33908:SF3">
    <property type="entry name" value="UNDECAPRENYL PHOSPHATE-ALPHA-4-AMINO-4-DEOXY-L-ARABINOSE ARABINOSYL TRANSFERASE"/>
    <property type="match status" value="1"/>
</dbReference>
<dbReference type="GO" id="GO:0010041">
    <property type="term" value="P:response to iron(III) ion"/>
    <property type="evidence" value="ECO:0007669"/>
    <property type="project" value="TreeGrafter"/>
</dbReference>
<dbReference type="PANTHER" id="PTHR33908">
    <property type="entry name" value="MANNOSYLTRANSFERASE YKCB-RELATED"/>
    <property type="match status" value="1"/>
</dbReference>
<feature type="transmembrane region" description="Helical" evidence="8">
    <location>
        <begin position="199"/>
        <end position="219"/>
    </location>
</feature>
<feature type="non-terminal residue" evidence="10">
    <location>
        <position position="269"/>
    </location>
</feature>
<evidence type="ECO:0000313" key="11">
    <source>
        <dbReference type="Proteomes" id="UP000229191"/>
    </source>
</evidence>
<keyword evidence="6 8" id="KW-1133">Transmembrane helix</keyword>
<protein>
    <recommendedName>
        <fullName evidence="9">ArnT-like N-terminal domain-containing protein</fullName>
    </recommendedName>
</protein>
<evidence type="ECO:0000259" key="9">
    <source>
        <dbReference type="Pfam" id="PF02366"/>
    </source>
</evidence>
<keyword evidence="3" id="KW-0328">Glycosyltransferase</keyword>
<dbReference type="EMBL" id="PEVB01000042">
    <property type="protein sequence ID" value="PIV07617.1"/>
    <property type="molecule type" value="Genomic_DNA"/>
</dbReference>
<dbReference type="GO" id="GO:0000030">
    <property type="term" value="F:mannosyltransferase activity"/>
    <property type="evidence" value="ECO:0007669"/>
    <property type="project" value="InterPro"/>
</dbReference>
<dbReference type="GO" id="GO:0009103">
    <property type="term" value="P:lipopolysaccharide biosynthetic process"/>
    <property type="evidence" value="ECO:0007669"/>
    <property type="project" value="UniProtKB-ARBA"/>
</dbReference>
<keyword evidence="2" id="KW-1003">Cell membrane</keyword>
<feature type="domain" description="ArnT-like N-terminal" evidence="9">
    <location>
        <begin position="14"/>
        <end position="137"/>
    </location>
</feature>
<evidence type="ECO:0000256" key="6">
    <source>
        <dbReference type="ARBA" id="ARBA00022989"/>
    </source>
</evidence>
<feature type="transmembrane region" description="Helical" evidence="8">
    <location>
        <begin position="139"/>
        <end position="158"/>
    </location>
</feature>
<feature type="transmembrane region" description="Helical" evidence="8">
    <location>
        <begin position="91"/>
        <end position="110"/>
    </location>
</feature>
<dbReference type="Pfam" id="PF02366">
    <property type="entry name" value="PMT"/>
    <property type="match status" value="1"/>
</dbReference>
<dbReference type="AlphaFoldDB" id="A0A2M7BQA2"/>
<keyword evidence="4" id="KW-0808">Transferase</keyword>
<comment type="caution">
    <text evidence="10">The sequence shown here is derived from an EMBL/GenBank/DDBJ whole genome shotgun (WGS) entry which is preliminary data.</text>
</comment>
<reference evidence="11" key="1">
    <citation type="submission" date="2017-09" db="EMBL/GenBank/DDBJ databases">
        <title>Depth-based differentiation of microbial function through sediment-hosted aquifers and enrichment of novel symbionts in the deep terrestrial subsurface.</title>
        <authorList>
            <person name="Probst A.J."/>
            <person name="Ladd B."/>
            <person name="Jarett J.K."/>
            <person name="Geller-Mcgrath D.E."/>
            <person name="Sieber C.M.K."/>
            <person name="Emerson J.B."/>
            <person name="Anantharaman K."/>
            <person name="Thomas B.C."/>
            <person name="Malmstrom R."/>
            <person name="Stieglmeier M."/>
            <person name="Klingl A."/>
            <person name="Woyke T."/>
            <person name="Ryan C.M."/>
            <person name="Banfield J.F."/>
        </authorList>
    </citation>
    <scope>NUCLEOTIDE SEQUENCE [LARGE SCALE GENOMIC DNA]</scope>
</reference>
<organism evidence="10 11">
    <name type="scientific">Candidatus Shapirobacteria bacterium CG03_land_8_20_14_0_80_35_14</name>
    <dbReference type="NCBI Taxonomy" id="1974878"/>
    <lineage>
        <taxon>Bacteria</taxon>
        <taxon>Candidatus Shapironibacteriota</taxon>
    </lineage>
</organism>
<feature type="transmembrane region" description="Helical" evidence="8">
    <location>
        <begin position="6"/>
        <end position="24"/>
    </location>
</feature>
<dbReference type="GO" id="GO:0006493">
    <property type="term" value="P:protein O-linked glycosylation"/>
    <property type="evidence" value="ECO:0007669"/>
    <property type="project" value="InterPro"/>
</dbReference>
<dbReference type="InterPro" id="IPR003342">
    <property type="entry name" value="ArnT-like_N"/>
</dbReference>
<accession>A0A2M7BQA2</accession>
<dbReference type="Proteomes" id="UP000229191">
    <property type="component" value="Unassembled WGS sequence"/>
</dbReference>
<evidence type="ECO:0000256" key="2">
    <source>
        <dbReference type="ARBA" id="ARBA00022475"/>
    </source>
</evidence>
<evidence type="ECO:0000256" key="5">
    <source>
        <dbReference type="ARBA" id="ARBA00022692"/>
    </source>
</evidence>